<reference evidence="5" key="1">
    <citation type="submission" date="2021-01" db="EMBL/GenBank/DDBJ databases">
        <authorList>
            <person name="Zhong Y.L."/>
        </authorList>
    </citation>
    <scope>NUCLEOTIDE SEQUENCE</scope>
    <source>
        <strain evidence="5">KCTC 23302</strain>
    </source>
</reference>
<evidence type="ECO:0000256" key="1">
    <source>
        <dbReference type="ARBA" id="ARBA00004196"/>
    </source>
</evidence>
<dbReference type="EMBL" id="JAERQJ010000001">
    <property type="protein sequence ID" value="MBL0682030.1"/>
    <property type="molecule type" value="Genomic_DNA"/>
</dbReference>
<gene>
    <name evidence="5" type="ORF">JJQ60_00735</name>
</gene>
<dbReference type="PANTHER" id="PTHR32347:SF23">
    <property type="entry name" value="BLL5650 PROTEIN"/>
    <property type="match status" value="1"/>
</dbReference>
<evidence type="ECO:0000259" key="4">
    <source>
        <dbReference type="Pfam" id="PF25954"/>
    </source>
</evidence>
<dbReference type="Gene3D" id="2.40.30.170">
    <property type="match status" value="1"/>
</dbReference>
<dbReference type="PANTHER" id="PTHR32347">
    <property type="entry name" value="EFFLUX SYSTEM COMPONENT YKNX-RELATED"/>
    <property type="match status" value="1"/>
</dbReference>
<evidence type="ECO:0000313" key="6">
    <source>
        <dbReference type="Proteomes" id="UP000651057"/>
    </source>
</evidence>
<protein>
    <submittedName>
        <fullName evidence="5">HlyD family efflux transporter periplasmic adaptor subunit</fullName>
    </submittedName>
</protein>
<comment type="caution">
    <text evidence="5">The sequence shown here is derived from an EMBL/GenBank/DDBJ whole genome shotgun (WGS) entry which is preliminary data.</text>
</comment>
<evidence type="ECO:0000256" key="2">
    <source>
        <dbReference type="ARBA" id="ARBA00023054"/>
    </source>
</evidence>
<dbReference type="SUPFAM" id="SSF111369">
    <property type="entry name" value="HlyD-like secretion proteins"/>
    <property type="match status" value="1"/>
</dbReference>
<sequence>MGAYKQFLLLFFYILIASCTPNDQKILPTKTTITESVYSSVTIQPDSLYHAYAAVHGILDKNLIEEGDVVKKETPLVQIINSNPKLNTENAKLSLDLAQKNYNGSAAILSSIQDEIEAATLKLSNDSINYCRQKNLWEQRIGSKVEFDTKKLAYELSESSLNLLKSKYQRTKDELETQLKQAENNYKTSLITTKDFTINSKIHGKVYALYKNPGEIVNTLEPLAAIGSANVFVIEMLVDEVDIVKIKKGQTAVITLDAYNSKVFTAEVSKIYPKKDERNQTFMVEALFDQNPEVLYPGLSGEANIIIDTKKDVLTIPKQYVIDDTKVKTDAGIIEIKIGLQSMDTVEVLSGITTETWIYKPN</sequence>
<evidence type="ECO:0000256" key="3">
    <source>
        <dbReference type="SAM" id="Coils"/>
    </source>
</evidence>
<keyword evidence="6" id="KW-1185">Reference proteome</keyword>
<organism evidence="5 6">
    <name type="scientific">Aquimarina mytili</name>
    <dbReference type="NCBI Taxonomy" id="874423"/>
    <lineage>
        <taxon>Bacteria</taxon>
        <taxon>Pseudomonadati</taxon>
        <taxon>Bacteroidota</taxon>
        <taxon>Flavobacteriia</taxon>
        <taxon>Flavobacteriales</taxon>
        <taxon>Flavobacteriaceae</taxon>
        <taxon>Aquimarina</taxon>
    </lineage>
</organism>
<dbReference type="InterPro" id="IPR050465">
    <property type="entry name" value="UPF0194_transport"/>
</dbReference>
<dbReference type="AlphaFoldDB" id="A0A937D6D6"/>
<accession>A0A937D6D6</accession>
<comment type="subcellular location">
    <subcellularLocation>
        <location evidence="1">Cell envelope</location>
    </subcellularLocation>
</comment>
<proteinExistence type="predicted"/>
<dbReference type="InterPro" id="IPR058792">
    <property type="entry name" value="Beta-barrel_RND_2"/>
</dbReference>
<dbReference type="RefSeq" id="WP_201916037.1">
    <property type="nucleotide sequence ID" value="NZ_BAABAX010000001.1"/>
</dbReference>
<keyword evidence="2 3" id="KW-0175">Coiled coil</keyword>
<evidence type="ECO:0000313" key="5">
    <source>
        <dbReference type="EMBL" id="MBL0682030.1"/>
    </source>
</evidence>
<dbReference type="Pfam" id="PF25954">
    <property type="entry name" value="Beta-barrel_RND_2"/>
    <property type="match status" value="1"/>
</dbReference>
<name>A0A937D6D6_9FLAO</name>
<dbReference type="PROSITE" id="PS51257">
    <property type="entry name" value="PROKAR_LIPOPROTEIN"/>
    <property type="match status" value="1"/>
</dbReference>
<feature type="coiled-coil region" evidence="3">
    <location>
        <begin position="161"/>
        <end position="192"/>
    </location>
</feature>
<dbReference type="GO" id="GO:0030313">
    <property type="term" value="C:cell envelope"/>
    <property type="evidence" value="ECO:0007669"/>
    <property type="project" value="UniProtKB-SubCell"/>
</dbReference>
<feature type="domain" description="CusB-like beta-barrel" evidence="4">
    <location>
        <begin position="235"/>
        <end position="304"/>
    </location>
</feature>
<dbReference type="Proteomes" id="UP000651057">
    <property type="component" value="Unassembled WGS sequence"/>
</dbReference>